<evidence type="ECO:0000313" key="6">
    <source>
        <dbReference type="EMBL" id="GAE48111.1"/>
    </source>
</evidence>
<dbReference type="InterPro" id="IPR047187">
    <property type="entry name" value="SF1_C_Upf1"/>
</dbReference>
<dbReference type="Proteomes" id="UP000018949">
    <property type="component" value="Unassembled WGS sequence"/>
</dbReference>
<keyword evidence="1" id="KW-0547">Nucleotide-binding</keyword>
<dbReference type="PANTHER" id="PTHR10887:SF495">
    <property type="entry name" value="HELICASE SENATAXIN ISOFORM X1-RELATED"/>
    <property type="match status" value="1"/>
</dbReference>
<keyword evidence="2" id="KW-0378">Hydrolase</keyword>
<name>W4RUX8_9BACI</name>
<dbReference type="PANTHER" id="PTHR10887">
    <property type="entry name" value="DNA2/NAM7 HELICASE FAMILY"/>
    <property type="match status" value="1"/>
</dbReference>
<evidence type="ECO:0000256" key="4">
    <source>
        <dbReference type="ARBA" id="ARBA00022840"/>
    </source>
</evidence>
<feature type="domain" description="DNA2/NAM7 helicase-like C-terminal" evidence="5">
    <location>
        <begin position="1"/>
        <end position="172"/>
    </location>
</feature>
<keyword evidence="3 6" id="KW-0347">Helicase</keyword>
<evidence type="ECO:0000256" key="1">
    <source>
        <dbReference type="ARBA" id="ARBA00022741"/>
    </source>
</evidence>
<dbReference type="FunFam" id="3.40.50.300:FF:000326">
    <property type="entry name" value="P-loop containing nucleoside triphosphate hydrolase"/>
    <property type="match status" value="1"/>
</dbReference>
<evidence type="ECO:0000256" key="3">
    <source>
        <dbReference type="ARBA" id="ARBA00022806"/>
    </source>
</evidence>
<dbReference type="GO" id="GO:0016787">
    <property type="term" value="F:hydrolase activity"/>
    <property type="evidence" value="ECO:0007669"/>
    <property type="project" value="UniProtKB-KW"/>
</dbReference>
<dbReference type="GO" id="GO:0004386">
    <property type="term" value="F:helicase activity"/>
    <property type="evidence" value="ECO:0007669"/>
    <property type="project" value="UniProtKB-KW"/>
</dbReference>
<dbReference type="AlphaFoldDB" id="W4RUX8"/>
<proteinExistence type="predicted"/>
<reference evidence="6 7" key="1">
    <citation type="submission" date="2013-12" db="EMBL/GenBank/DDBJ databases">
        <title>NBRP : Genome information of microbial organism related human and environment.</title>
        <authorList>
            <person name="Hattori M."/>
            <person name="Oshima K."/>
            <person name="Inaba H."/>
            <person name="Suda W."/>
            <person name="Sakamoto M."/>
            <person name="Iino T."/>
            <person name="Kitahara M."/>
            <person name="Oshida Y."/>
            <person name="Iida T."/>
            <person name="Kudo T."/>
            <person name="Itoh T."/>
            <person name="Ahmed I."/>
            <person name="Ohkuma M."/>
        </authorList>
    </citation>
    <scope>NUCLEOTIDE SEQUENCE [LARGE SCALE GENOMIC DNA]</scope>
    <source>
        <strain evidence="6 7">JCM 21738</strain>
    </source>
</reference>
<comment type="caution">
    <text evidence="6">The sequence shown here is derived from an EMBL/GenBank/DDBJ whole genome shotgun (WGS) entry which is preliminary data.</text>
</comment>
<organism evidence="6 7">
    <name type="scientific">Mesobacillus boroniphilus JCM 21738</name>
    <dbReference type="NCBI Taxonomy" id="1294265"/>
    <lineage>
        <taxon>Bacteria</taxon>
        <taxon>Bacillati</taxon>
        <taxon>Bacillota</taxon>
        <taxon>Bacilli</taxon>
        <taxon>Bacillales</taxon>
        <taxon>Bacillaceae</taxon>
        <taxon>Mesobacillus</taxon>
    </lineage>
</organism>
<protein>
    <submittedName>
        <fullName evidence="6">Helicase</fullName>
    </submittedName>
</protein>
<dbReference type="Pfam" id="PF13087">
    <property type="entry name" value="AAA_12"/>
    <property type="match status" value="1"/>
</dbReference>
<dbReference type="GO" id="GO:0005524">
    <property type="term" value="F:ATP binding"/>
    <property type="evidence" value="ECO:0007669"/>
    <property type="project" value="UniProtKB-KW"/>
</dbReference>
<dbReference type="InterPro" id="IPR041679">
    <property type="entry name" value="DNA2/NAM7-like_C"/>
</dbReference>
<dbReference type="SUPFAM" id="SSF52540">
    <property type="entry name" value="P-loop containing nucleoside triphosphate hydrolases"/>
    <property type="match status" value="1"/>
</dbReference>
<evidence type="ECO:0000256" key="2">
    <source>
        <dbReference type="ARBA" id="ARBA00022801"/>
    </source>
</evidence>
<evidence type="ECO:0000313" key="7">
    <source>
        <dbReference type="Proteomes" id="UP000018949"/>
    </source>
</evidence>
<sequence length="206" mass="23860">MHPTISNLINDVFYPTTTIEARKTAEERKHLLQWTPKSIVWLNTQYLEENREQESLNSYKNSSEAKVILKQLEEIEERYKGVNPKIKVGVISGYDAQKKSLINLIKPHDQKWKSINIMIDNVDAFQGSETDISIYNIVRCNDQNKIGFLRDERRLNVALSRGKTCLIIVGNADFANKAKTYKGNPFADIIRFIDRHPMKCVMEDIM</sequence>
<dbReference type="GO" id="GO:0005694">
    <property type="term" value="C:chromosome"/>
    <property type="evidence" value="ECO:0007669"/>
    <property type="project" value="UniProtKB-ARBA"/>
</dbReference>
<dbReference type="InterPro" id="IPR045055">
    <property type="entry name" value="DNA2/NAM7-like"/>
</dbReference>
<keyword evidence="7" id="KW-1185">Reference proteome</keyword>
<dbReference type="eggNOG" id="COG1112">
    <property type="taxonomic scope" value="Bacteria"/>
</dbReference>
<dbReference type="InterPro" id="IPR027417">
    <property type="entry name" value="P-loop_NTPase"/>
</dbReference>
<evidence type="ECO:0000259" key="5">
    <source>
        <dbReference type="Pfam" id="PF13087"/>
    </source>
</evidence>
<dbReference type="Gene3D" id="3.40.50.300">
    <property type="entry name" value="P-loop containing nucleotide triphosphate hydrolases"/>
    <property type="match status" value="1"/>
</dbReference>
<gene>
    <name evidence="6" type="ORF">JCM21738_5189</name>
</gene>
<dbReference type="EMBL" id="BAUW01000128">
    <property type="protein sequence ID" value="GAE48111.1"/>
    <property type="molecule type" value="Genomic_DNA"/>
</dbReference>
<keyword evidence="4" id="KW-0067">ATP-binding</keyword>
<dbReference type="CDD" id="cd18808">
    <property type="entry name" value="SF1_C_Upf1"/>
    <property type="match status" value="1"/>
</dbReference>
<accession>W4RUX8</accession>